<comment type="caution">
    <text evidence="2">The sequence shown here is derived from an EMBL/GenBank/DDBJ whole genome shotgun (WGS) entry which is preliminary data.</text>
</comment>
<evidence type="ECO:0000313" key="3">
    <source>
        <dbReference type="Proteomes" id="UP000729402"/>
    </source>
</evidence>
<evidence type="ECO:0000256" key="1">
    <source>
        <dbReference type="SAM" id="MobiDB-lite"/>
    </source>
</evidence>
<reference evidence="2" key="2">
    <citation type="submission" date="2021-02" db="EMBL/GenBank/DDBJ databases">
        <authorList>
            <person name="Kimball J.A."/>
            <person name="Haas M.W."/>
            <person name="Macchietto M."/>
            <person name="Kono T."/>
            <person name="Duquette J."/>
            <person name="Shao M."/>
        </authorList>
    </citation>
    <scope>NUCLEOTIDE SEQUENCE</scope>
    <source>
        <tissue evidence="2">Fresh leaf tissue</tissue>
    </source>
</reference>
<feature type="compositionally biased region" description="Basic and acidic residues" evidence="1">
    <location>
        <begin position="113"/>
        <end position="127"/>
    </location>
</feature>
<keyword evidence="3" id="KW-1185">Reference proteome</keyword>
<sequence>MAESLPNSPFCGMIWEETIQLHCAKGKTAKTGFAVILSLPHLPFLPKLQSVPFATRPRLLAAELHGTPYPGHCASPPCRCTASSAPEHSQHAFSAPEHQLLAGSRSKCARNQKQQEERNKKSARNGEEEREAAEGNGLYLDMFSLLRPKAWTHGT</sequence>
<feature type="region of interest" description="Disordered" evidence="1">
    <location>
        <begin position="103"/>
        <end position="135"/>
    </location>
</feature>
<organism evidence="2 3">
    <name type="scientific">Zizania palustris</name>
    <name type="common">Northern wild rice</name>
    <dbReference type="NCBI Taxonomy" id="103762"/>
    <lineage>
        <taxon>Eukaryota</taxon>
        <taxon>Viridiplantae</taxon>
        <taxon>Streptophyta</taxon>
        <taxon>Embryophyta</taxon>
        <taxon>Tracheophyta</taxon>
        <taxon>Spermatophyta</taxon>
        <taxon>Magnoliopsida</taxon>
        <taxon>Liliopsida</taxon>
        <taxon>Poales</taxon>
        <taxon>Poaceae</taxon>
        <taxon>BOP clade</taxon>
        <taxon>Oryzoideae</taxon>
        <taxon>Oryzeae</taxon>
        <taxon>Zizaniinae</taxon>
        <taxon>Zizania</taxon>
    </lineage>
</organism>
<evidence type="ECO:0000313" key="2">
    <source>
        <dbReference type="EMBL" id="KAG8100652.1"/>
    </source>
</evidence>
<proteinExistence type="predicted"/>
<dbReference type="EMBL" id="JAAALK010000079">
    <property type="protein sequence ID" value="KAG8100652.1"/>
    <property type="molecule type" value="Genomic_DNA"/>
</dbReference>
<protein>
    <submittedName>
        <fullName evidence="2">Uncharacterized protein</fullName>
    </submittedName>
</protein>
<gene>
    <name evidence="2" type="ORF">GUJ93_ZPchr0013g34758</name>
</gene>
<name>A0A8J5X5X8_ZIZPA</name>
<accession>A0A8J5X5X8</accession>
<dbReference type="Proteomes" id="UP000729402">
    <property type="component" value="Unassembled WGS sequence"/>
</dbReference>
<dbReference type="AlphaFoldDB" id="A0A8J5X5X8"/>
<reference evidence="2" key="1">
    <citation type="journal article" date="2021" name="bioRxiv">
        <title>Whole Genome Assembly and Annotation of Northern Wild Rice, Zizania palustris L., Supports a Whole Genome Duplication in the Zizania Genus.</title>
        <authorList>
            <person name="Haas M."/>
            <person name="Kono T."/>
            <person name="Macchietto M."/>
            <person name="Millas R."/>
            <person name="McGilp L."/>
            <person name="Shao M."/>
            <person name="Duquette J."/>
            <person name="Hirsch C.N."/>
            <person name="Kimball J."/>
        </authorList>
    </citation>
    <scope>NUCLEOTIDE SEQUENCE</scope>
    <source>
        <tissue evidence="2">Fresh leaf tissue</tissue>
    </source>
</reference>